<organism evidence="1">
    <name type="scientific">freshwater metagenome</name>
    <dbReference type="NCBI Taxonomy" id="449393"/>
    <lineage>
        <taxon>unclassified sequences</taxon>
        <taxon>metagenomes</taxon>
        <taxon>ecological metagenomes</taxon>
    </lineage>
</organism>
<dbReference type="AlphaFoldDB" id="A0A6J7NM95"/>
<name>A0A6J7NM95_9ZZZZ</name>
<dbReference type="EMBL" id="CAFBOG010000216">
    <property type="protein sequence ID" value="CAB4994227.1"/>
    <property type="molecule type" value="Genomic_DNA"/>
</dbReference>
<reference evidence="1" key="1">
    <citation type="submission" date="2020-05" db="EMBL/GenBank/DDBJ databases">
        <authorList>
            <person name="Chiriac C."/>
            <person name="Salcher M."/>
            <person name="Ghai R."/>
            <person name="Kavagutti S V."/>
        </authorList>
    </citation>
    <scope>NUCLEOTIDE SEQUENCE</scope>
</reference>
<gene>
    <name evidence="1" type="ORF">UFOPK3914_01773</name>
</gene>
<accession>A0A6J7NM95</accession>
<protein>
    <submittedName>
        <fullName evidence="1">Unannotated protein</fullName>
    </submittedName>
</protein>
<evidence type="ECO:0000313" key="1">
    <source>
        <dbReference type="EMBL" id="CAB4994227.1"/>
    </source>
</evidence>
<sequence>MIPSKNSKATGILRHCFRNAELRREVGNGGSLVGVEFSPRIRVKSRILSGNLLIPARQVKVRTESCIGCGKALEEHWISAELQQSLGRSFGQHAPRVMAAFVPGLGVNHDE</sequence>
<proteinExistence type="predicted"/>